<organism evidence="3 4">
    <name type="scientific">Rhizobium mongolense subsp. loessense</name>
    <dbReference type="NCBI Taxonomy" id="158890"/>
    <lineage>
        <taxon>Bacteria</taxon>
        <taxon>Pseudomonadati</taxon>
        <taxon>Pseudomonadota</taxon>
        <taxon>Alphaproteobacteria</taxon>
        <taxon>Hyphomicrobiales</taxon>
        <taxon>Rhizobiaceae</taxon>
        <taxon>Rhizobium/Agrobacterium group</taxon>
        <taxon>Rhizobium</taxon>
    </lineage>
</organism>
<gene>
    <name evidence="3" type="ORF">SAMN02927900_03318</name>
</gene>
<dbReference type="PANTHER" id="PTHR23028">
    <property type="entry name" value="ACETYLTRANSFERASE"/>
    <property type="match status" value="1"/>
</dbReference>
<sequence>MRNARLSARGDMIYPVQYLRAFAATAVVVYHIGFIFGWGWRPLAAGVDLFFVVSGFIMWSVTAGKRVKPAEFLSHRIIKIVPLYWLFTIIFVVGATLSPGSFDEASPTFPELAKSLLFIPYSARNGADGPALAVGWTLNIEMYFYLIFSSGLVLKKRHRLTYLTVTLGTLMLARFLSSEVASLNVVASPLLLEFLAGIFIAVWYLSGKALPKNADMLFIALGVAGVALSFWVGPPVGGSRRVLMWGLPAALLLAGALSCERNGRQRKVEFLRYIGDASYALYLSHVITIAYCKYILDKTGFEPKDASLSQQLSVFAVVFVACMAVGIACYYALDNPSHQWMKQRLRRYWARATTNARPLRP</sequence>
<dbReference type="EMBL" id="FMTM01000004">
    <property type="protein sequence ID" value="SCW63041.1"/>
    <property type="molecule type" value="Genomic_DNA"/>
</dbReference>
<dbReference type="GO" id="GO:0016020">
    <property type="term" value="C:membrane"/>
    <property type="evidence" value="ECO:0007669"/>
    <property type="project" value="TreeGrafter"/>
</dbReference>
<dbReference type="GO" id="GO:0016747">
    <property type="term" value="F:acyltransferase activity, transferring groups other than amino-acyl groups"/>
    <property type="evidence" value="ECO:0007669"/>
    <property type="project" value="InterPro"/>
</dbReference>
<dbReference type="RefSeq" id="WP_092585921.1">
    <property type="nucleotide sequence ID" value="NZ_FMTM01000004.1"/>
</dbReference>
<feature type="transmembrane region" description="Helical" evidence="1">
    <location>
        <begin position="183"/>
        <end position="205"/>
    </location>
</feature>
<dbReference type="Pfam" id="PF01757">
    <property type="entry name" value="Acyl_transf_3"/>
    <property type="match status" value="1"/>
</dbReference>
<dbReference type="GO" id="GO:0000271">
    <property type="term" value="P:polysaccharide biosynthetic process"/>
    <property type="evidence" value="ECO:0007669"/>
    <property type="project" value="TreeGrafter"/>
</dbReference>
<evidence type="ECO:0000313" key="3">
    <source>
        <dbReference type="EMBL" id="SCW63041.1"/>
    </source>
</evidence>
<feature type="transmembrane region" description="Helical" evidence="1">
    <location>
        <begin position="160"/>
        <end position="177"/>
    </location>
</feature>
<dbReference type="PANTHER" id="PTHR23028:SF131">
    <property type="entry name" value="BLR2367 PROTEIN"/>
    <property type="match status" value="1"/>
</dbReference>
<feature type="transmembrane region" description="Helical" evidence="1">
    <location>
        <begin position="21"/>
        <end position="38"/>
    </location>
</feature>
<reference evidence="3 4" key="1">
    <citation type="submission" date="2016-10" db="EMBL/GenBank/DDBJ databases">
        <authorList>
            <person name="de Groot N.N."/>
        </authorList>
    </citation>
    <scope>NUCLEOTIDE SEQUENCE [LARGE SCALE GENOMIC DNA]</scope>
    <source>
        <strain evidence="3 4">CGMCC 1.3401</strain>
    </source>
</reference>
<evidence type="ECO:0000313" key="4">
    <source>
        <dbReference type="Proteomes" id="UP000199542"/>
    </source>
</evidence>
<feature type="transmembrane region" description="Helical" evidence="1">
    <location>
        <begin position="217"/>
        <end position="236"/>
    </location>
</feature>
<evidence type="ECO:0000256" key="1">
    <source>
        <dbReference type="SAM" id="Phobius"/>
    </source>
</evidence>
<feature type="transmembrane region" description="Helical" evidence="1">
    <location>
        <begin position="242"/>
        <end position="259"/>
    </location>
</feature>
<feature type="transmembrane region" description="Helical" evidence="1">
    <location>
        <begin position="279"/>
        <end position="296"/>
    </location>
</feature>
<keyword evidence="1" id="KW-0472">Membrane</keyword>
<dbReference type="InterPro" id="IPR002656">
    <property type="entry name" value="Acyl_transf_3_dom"/>
</dbReference>
<feature type="transmembrane region" description="Helical" evidence="1">
    <location>
        <begin position="308"/>
        <end position="333"/>
    </location>
</feature>
<dbReference type="Proteomes" id="UP000199542">
    <property type="component" value="Unassembled WGS sequence"/>
</dbReference>
<dbReference type="InterPro" id="IPR050879">
    <property type="entry name" value="Acyltransferase_3"/>
</dbReference>
<dbReference type="AlphaFoldDB" id="A0A1G4S215"/>
<keyword evidence="1" id="KW-0812">Transmembrane</keyword>
<feature type="transmembrane region" description="Helical" evidence="1">
    <location>
        <begin position="44"/>
        <end position="62"/>
    </location>
</feature>
<proteinExistence type="predicted"/>
<feature type="transmembrane region" description="Helical" evidence="1">
    <location>
        <begin position="83"/>
        <end position="102"/>
    </location>
</feature>
<name>A0A1G4S215_9HYPH</name>
<feature type="transmembrane region" description="Helical" evidence="1">
    <location>
        <begin position="130"/>
        <end position="148"/>
    </location>
</feature>
<protein>
    <submittedName>
        <fullName evidence="3">Exopolysaccharide production protein ExoZ</fullName>
    </submittedName>
</protein>
<feature type="domain" description="Acyltransferase 3" evidence="2">
    <location>
        <begin position="17"/>
        <end position="330"/>
    </location>
</feature>
<keyword evidence="1" id="KW-1133">Transmembrane helix</keyword>
<accession>A0A1G4S215</accession>
<evidence type="ECO:0000259" key="2">
    <source>
        <dbReference type="Pfam" id="PF01757"/>
    </source>
</evidence>